<dbReference type="PANTHER" id="PTHR12995:SF4">
    <property type="entry name" value="FI21814P1"/>
    <property type="match status" value="1"/>
</dbReference>
<keyword evidence="8" id="KW-1185">Reference proteome</keyword>
<evidence type="ECO:0000313" key="7">
    <source>
        <dbReference type="EnsemblMetazoa" id="XP_020914174.1"/>
    </source>
</evidence>
<keyword evidence="5 6" id="KW-0472">Membrane</keyword>
<evidence type="ECO:0000256" key="6">
    <source>
        <dbReference type="SAM" id="Phobius"/>
    </source>
</evidence>
<feature type="transmembrane region" description="Helical" evidence="6">
    <location>
        <begin position="415"/>
        <end position="433"/>
    </location>
</feature>
<accession>A0A913Y474</accession>
<feature type="transmembrane region" description="Helical" evidence="6">
    <location>
        <begin position="90"/>
        <end position="113"/>
    </location>
</feature>
<evidence type="ECO:0000256" key="3">
    <source>
        <dbReference type="ARBA" id="ARBA00022692"/>
    </source>
</evidence>
<feature type="transmembrane region" description="Helical" evidence="6">
    <location>
        <begin position="439"/>
        <end position="458"/>
    </location>
</feature>
<protein>
    <recommendedName>
        <fullName evidence="9">Transmembrane protein 39A</fullName>
    </recommendedName>
</protein>
<keyword evidence="3 6" id="KW-0812">Transmembrane</keyword>
<keyword evidence="4 6" id="KW-1133">Transmembrane helix</keyword>
<feature type="transmembrane region" description="Helical" evidence="6">
    <location>
        <begin position="192"/>
        <end position="210"/>
    </location>
</feature>
<comment type="similarity">
    <text evidence="2">Belongs to the TMEM39 family.</text>
</comment>
<evidence type="ECO:0000313" key="8">
    <source>
        <dbReference type="Proteomes" id="UP000887567"/>
    </source>
</evidence>
<sequence length="483" mass="56215">MKKSHHFDIVKILIALCFVYNHLLVPSCCLMPGGRKFTSLKASSIGVGIQNTPTRSCRNGSSNIGSGIHTISSLLTIPPLFHFPHPKIPVWSVMGFEALFLSFLLSALGLQYINIYKLNFHVVDPYLVSFIVVFLSRRVTWMVFKQILASEIFYTVKYVATMLIKAVLLCTFIVATLWLLWKLFQHNSIQNYLFLIYPVFMYLCAFGFTLDPQGNKVMFKLSPHTEILQPLTITKLTDKKTLSNGEMKQELLTTLNTPCNLPPDAVRYEAECLRTDFNWRVKQVLFQSLVSAYYVGFIPMRFSEQFYIYYDLWWALQQALFIWLSSLIMLMIYMLPINYCDALHKCATHLGGWERYPWGHRDTPHIWSPLTVWPQGVLVRYNKTLYRGLGVHNVAVPSDPHHSRFFFMFESPLRLLNWMAGTLLVLVFYQLFLITRCSFWHQLLSIIGMLLFNYVTLYRVLRDRWALQGVVKERETNQNDDSD</sequence>
<dbReference type="OMA" id="RFKQLIF"/>
<dbReference type="InterPro" id="IPR019397">
    <property type="entry name" value="Uncharacterised_TMEM39"/>
</dbReference>
<dbReference type="AlphaFoldDB" id="A0A913Y474"/>
<dbReference type="OrthoDB" id="438179at2759"/>
<dbReference type="Pfam" id="PF10271">
    <property type="entry name" value="Tmp39"/>
    <property type="match status" value="1"/>
</dbReference>
<dbReference type="Proteomes" id="UP000887567">
    <property type="component" value="Unplaced"/>
</dbReference>
<evidence type="ECO:0000256" key="2">
    <source>
        <dbReference type="ARBA" id="ARBA00010737"/>
    </source>
</evidence>
<evidence type="ECO:0008006" key="9">
    <source>
        <dbReference type="Google" id="ProtNLM"/>
    </source>
</evidence>
<dbReference type="PANTHER" id="PTHR12995">
    <property type="entry name" value="FI21814P1"/>
    <property type="match status" value="1"/>
</dbReference>
<proteinExistence type="inferred from homology"/>
<dbReference type="KEGG" id="epa:110251777"/>
<dbReference type="GO" id="GO:0016020">
    <property type="term" value="C:membrane"/>
    <property type="evidence" value="ECO:0007669"/>
    <property type="project" value="UniProtKB-SubCell"/>
</dbReference>
<feature type="transmembrane region" description="Helical" evidence="6">
    <location>
        <begin position="156"/>
        <end position="180"/>
    </location>
</feature>
<evidence type="ECO:0000256" key="1">
    <source>
        <dbReference type="ARBA" id="ARBA00004141"/>
    </source>
</evidence>
<reference evidence="7" key="1">
    <citation type="submission" date="2022-11" db="UniProtKB">
        <authorList>
            <consortium name="EnsemblMetazoa"/>
        </authorList>
    </citation>
    <scope>IDENTIFICATION</scope>
</reference>
<evidence type="ECO:0000256" key="4">
    <source>
        <dbReference type="ARBA" id="ARBA00022989"/>
    </source>
</evidence>
<comment type="subcellular location">
    <subcellularLocation>
        <location evidence="1">Membrane</location>
        <topology evidence="1">Multi-pass membrane protein</topology>
    </subcellularLocation>
</comment>
<feature type="transmembrane region" description="Helical" evidence="6">
    <location>
        <begin position="125"/>
        <end position="144"/>
    </location>
</feature>
<organism evidence="7 8">
    <name type="scientific">Exaiptasia diaphana</name>
    <name type="common">Tropical sea anemone</name>
    <name type="synonym">Aiptasia pulchella</name>
    <dbReference type="NCBI Taxonomy" id="2652724"/>
    <lineage>
        <taxon>Eukaryota</taxon>
        <taxon>Metazoa</taxon>
        <taxon>Cnidaria</taxon>
        <taxon>Anthozoa</taxon>
        <taxon>Hexacorallia</taxon>
        <taxon>Actiniaria</taxon>
        <taxon>Aiptasiidae</taxon>
        <taxon>Exaiptasia</taxon>
    </lineage>
</organism>
<name>A0A913Y474_EXADI</name>
<dbReference type="EnsemblMetazoa" id="XM_021058515.2">
    <property type="protein sequence ID" value="XP_020914174.1"/>
    <property type="gene ID" value="LOC110251777"/>
</dbReference>
<feature type="transmembrane region" description="Helical" evidence="6">
    <location>
        <begin position="12"/>
        <end position="31"/>
    </location>
</feature>
<dbReference type="RefSeq" id="XP_020914174.1">
    <property type="nucleotide sequence ID" value="XM_021058515.2"/>
</dbReference>
<feature type="transmembrane region" description="Helical" evidence="6">
    <location>
        <begin position="314"/>
        <end position="335"/>
    </location>
</feature>
<evidence type="ECO:0000256" key="5">
    <source>
        <dbReference type="ARBA" id="ARBA00023136"/>
    </source>
</evidence>
<dbReference type="GeneID" id="110251777"/>